<evidence type="ECO:0000259" key="1">
    <source>
        <dbReference type="Pfam" id="PF04909"/>
    </source>
</evidence>
<dbReference type="Gene3D" id="3.20.20.140">
    <property type="entry name" value="Metal-dependent hydrolases"/>
    <property type="match status" value="1"/>
</dbReference>
<dbReference type="EMBL" id="MU003766">
    <property type="protein sequence ID" value="KAF2725829.1"/>
    <property type="molecule type" value="Genomic_DNA"/>
</dbReference>
<dbReference type="Proteomes" id="UP000799441">
    <property type="component" value="Unassembled WGS sequence"/>
</dbReference>
<dbReference type="InterPro" id="IPR052358">
    <property type="entry name" value="Aro_Compnd_Degr_Hydrolases"/>
</dbReference>
<proteinExistence type="predicted"/>
<dbReference type="PANTHER" id="PTHR35563">
    <property type="entry name" value="BARREL METAL-DEPENDENT HYDROLASE, PUTATIVE (AFU_ORTHOLOGUE AFUA_1G16240)-RELATED"/>
    <property type="match status" value="1"/>
</dbReference>
<dbReference type="InterPro" id="IPR006680">
    <property type="entry name" value="Amidohydro-rel"/>
</dbReference>
<dbReference type="AlphaFoldDB" id="A0A9P4QG59"/>
<keyword evidence="3" id="KW-1185">Reference proteome</keyword>
<dbReference type="GO" id="GO:0016787">
    <property type="term" value="F:hydrolase activity"/>
    <property type="evidence" value="ECO:0007669"/>
    <property type="project" value="InterPro"/>
</dbReference>
<sequence>MHSTSSPEAIARVASKIPKGTWCSHMHILDPVAFPLSAEAKYTPAAHTMEDARAFFDPLGIKKMVVVQPSIYGNDNACTLSAMPDLGPQDGRAVIQFDPRETSPEQLQKWHDEGVRGVRLNFKSVGADVTQEELAAMMQSYADAVRPLGWIIELYIAMESIPLLQAVAPAFDDVRICIDHFGHPSAPAMASYKKATELPGWDAFATLLKQPNVWCKLSASYRLSKDPRDPLVGDMCREILKLTDGERCVFATDWPHTRFEDIDVLPFVEATIDSIQQSGVSVEKLLVQNADQLWA</sequence>
<gene>
    <name evidence="2" type="ORF">K431DRAFT_280551</name>
</gene>
<accession>A0A9P4QG59</accession>
<organism evidence="2 3">
    <name type="scientific">Polychaeton citri CBS 116435</name>
    <dbReference type="NCBI Taxonomy" id="1314669"/>
    <lineage>
        <taxon>Eukaryota</taxon>
        <taxon>Fungi</taxon>
        <taxon>Dikarya</taxon>
        <taxon>Ascomycota</taxon>
        <taxon>Pezizomycotina</taxon>
        <taxon>Dothideomycetes</taxon>
        <taxon>Dothideomycetidae</taxon>
        <taxon>Capnodiales</taxon>
        <taxon>Capnodiaceae</taxon>
        <taxon>Polychaeton</taxon>
    </lineage>
</organism>
<name>A0A9P4QG59_9PEZI</name>
<dbReference type="Pfam" id="PF04909">
    <property type="entry name" value="Amidohydro_2"/>
    <property type="match status" value="1"/>
</dbReference>
<dbReference type="SUPFAM" id="SSF51556">
    <property type="entry name" value="Metallo-dependent hydrolases"/>
    <property type="match status" value="1"/>
</dbReference>
<dbReference type="PANTHER" id="PTHR35563:SF2">
    <property type="entry name" value="BARREL METAL-DEPENDENT HYDROLASE, PUTATIVE (AFU_ORTHOLOGUE AFUA_1G16240)-RELATED"/>
    <property type="match status" value="1"/>
</dbReference>
<evidence type="ECO:0000313" key="2">
    <source>
        <dbReference type="EMBL" id="KAF2725829.1"/>
    </source>
</evidence>
<dbReference type="InterPro" id="IPR032466">
    <property type="entry name" value="Metal_Hydrolase"/>
</dbReference>
<evidence type="ECO:0000313" key="3">
    <source>
        <dbReference type="Proteomes" id="UP000799441"/>
    </source>
</evidence>
<dbReference type="OrthoDB" id="2135488at2759"/>
<reference evidence="2" key="1">
    <citation type="journal article" date="2020" name="Stud. Mycol.">
        <title>101 Dothideomycetes genomes: a test case for predicting lifestyles and emergence of pathogens.</title>
        <authorList>
            <person name="Haridas S."/>
            <person name="Albert R."/>
            <person name="Binder M."/>
            <person name="Bloem J."/>
            <person name="Labutti K."/>
            <person name="Salamov A."/>
            <person name="Andreopoulos B."/>
            <person name="Baker S."/>
            <person name="Barry K."/>
            <person name="Bills G."/>
            <person name="Bluhm B."/>
            <person name="Cannon C."/>
            <person name="Castanera R."/>
            <person name="Culley D."/>
            <person name="Daum C."/>
            <person name="Ezra D."/>
            <person name="Gonzalez J."/>
            <person name="Henrissat B."/>
            <person name="Kuo A."/>
            <person name="Liang C."/>
            <person name="Lipzen A."/>
            <person name="Lutzoni F."/>
            <person name="Magnuson J."/>
            <person name="Mondo S."/>
            <person name="Nolan M."/>
            <person name="Ohm R."/>
            <person name="Pangilinan J."/>
            <person name="Park H.-J."/>
            <person name="Ramirez L."/>
            <person name="Alfaro M."/>
            <person name="Sun H."/>
            <person name="Tritt A."/>
            <person name="Yoshinaga Y."/>
            <person name="Zwiers L.-H."/>
            <person name="Turgeon B."/>
            <person name="Goodwin S."/>
            <person name="Spatafora J."/>
            <person name="Crous P."/>
            <person name="Grigoriev I."/>
        </authorList>
    </citation>
    <scope>NUCLEOTIDE SEQUENCE</scope>
    <source>
        <strain evidence="2">CBS 116435</strain>
    </source>
</reference>
<feature type="domain" description="Amidohydrolase-related" evidence="1">
    <location>
        <begin position="25"/>
        <end position="294"/>
    </location>
</feature>
<comment type="caution">
    <text evidence="2">The sequence shown here is derived from an EMBL/GenBank/DDBJ whole genome shotgun (WGS) entry which is preliminary data.</text>
</comment>
<protein>
    <submittedName>
        <fullName evidence="2">Amidohydrolase 2</fullName>
    </submittedName>
</protein>